<dbReference type="Proteomes" id="UP000324517">
    <property type="component" value="Unassembled WGS sequence"/>
</dbReference>
<protein>
    <submittedName>
        <fullName evidence="2">Uncharacterized protein</fullName>
    </submittedName>
</protein>
<accession>A0A5D4T671</accession>
<dbReference type="AlphaFoldDB" id="A0A5D4T671"/>
<gene>
    <name evidence="2" type="ORF">FZC75_14460</name>
</gene>
<evidence type="ECO:0000313" key="2">
    <source>
        <dbReference type="EMBL" id="TYS71227.1"/>
    </source>
</evidence>
<name>A0A5D4T671_9BACI</name>
<evidence type="ECO:0000256" key="1">
    <source>
        <dbReference type="SAM" id="Phobius"/>
    </source>
</evidence>
<feature type="transmembrane region" description="Helical" evidence="1">
    <location>
        <begin position="12"/>
        <end position="31"/>
    </location>
</feature>
<dbReference type="OrthoDB" id="2937705at2"/>
<sequence>MMTNQDSQKGYALLYVLITIVLIGLFIPPLMNSVLSSSLQYKKTEESIQHEKLAEMGTIFFEKKVIDILEGWDLPEDWVPDNKEVWNSKSPEEKNEILNKYVLQNVRDEIERNHNSTFLETDGFKIELINIRIMQETGTINYQISTSLNRGAPRYFTKEMTIPKIDFDIGEN</sequence>
<comment type="caution">
    <text evidence="2">The sequence shown here is derived from an EMBL/GenBank/DDBJ whole genome shotgun (WGS) entry which is preliminary data.</text>
</comment>
<keyword evidence="1" id="KW-0472">Membrane</keyword>
<organism evidence="2 3">
    <name type="scientific">Sutcliffiella horikoshii</name>
    <dbReference type="NCBI Taxonomy" id="79883"/>
    <lineage>
        <taxon>Bacteria</taxon>
        <taxon>Bacillati</taxon>
        <taxon>Bacillota</taxon>
        <taxon>Bacilli</taxon>
        <taxon>Bacillales</taxon>
        <taxon>Bacillaceae</taxon>
        <taxon>Sutcliffiella</taxon>
    </lineage>
</organism>
<proteinExistence type="predicted"/>
<dbReference type="EMBL" id="VTET01000007">
    <property type="protein sequence ID" value="TYS71227.1"/>
    <property type="molecule type" value="Genomic_DNA"/>
</dbReference>
<keyword evidence="1" id="KW-1133">Transmembrane helix</keyword>
<dbReference type="RefSeq" id="WP_148979807.1">
    <property type="nucleotide sequence ID" value="NZ_JBNILM010000005.1"/>
</dbReference>
<keyword evidence="1" id="KW-0812">Transmembrane</keyword>
<reference evidence="2 3" key="1">
    <citation type="submission" date="2019-08" db="EMBL/GenBank/DDBJ databases">
        <title>Bacillus genomes from the desert of Cuatro Cienegas, Coahuila.</title>
        <authorList>
            <person name="Olmedo-Alvarez G."/>
        </authorList>
    </citation>
    <scope>NUCLEOTIDE SEQUENCE [LARGE SCALE GENOMIC DNA]</scope>
    <source>
        <strain evidence="2 3">CH98b_3T</strain>
    </source>
</reference>
<evidence type="ECO:0000313" key="3">
    <source>
        <dbReference type="Proteomes" id="UP000324517"/>
    </source>
</evidence>